<dbReference type="PANTHER" id="PTHR43245">
    <property type="entry name" value="BIFUNCTIONAL POLYMYXIN RESISTANCE PROTEIN ARNA"/>
    <property type="match status" value="1"/>
</dbReference>
<dbReference type="CDD" id="cd08946">
    <property type="entry name" value="SDR_e"/>
    <property type="match status" value="1"/>
</dbReference>
<keyword evidence="3" id="KW-1185">Reference proteome</keyword>
<dbReference type="InterPro" id="IPR050177">
    <property type="entry name" value="Lipid_A_modif_metabolic_enz"/>
</dbReference>
<reference evidence="2 3" key="1">
    <citation type="submission" date="2019-06" db="EMBL/GenBank/DDBJ databases">
        <title>Whole genome shotgun sequence of Pseudonocardia hydrocarbonoxydans NBRC 14498.</title>
        <authorList>
            <person name="Hosoyama A."/>
            <person name="Uohara A."/>
            <person name="Ohji S."/>
            <person name="Ichikawa N."/>
        </authorList>
    </citation>
    <scope>NUCLEOTIDE SEQUENCE [LARGE SCALE GENOMIC DNA]</scope>
    <source>
        <strain evidence="2 3">NBRC 14498</strain>
    </source>
</reference>
<dbReference type="SUPFAM" id="SSF51735">
    <property type="entry name" value="NAD(P)-binding Rossmann-fold domains"/>
    <property type="match status" value="1"/>
</dbReference>
<dbReference type="EMBL" id="BJNG01000017">
    <property type="protein sequence ID" value="GEC20219.1"/>
    <property type="molecule type" value="Genomic_DNA"/>
</dbReference>
<dbReference type="PANTHER" id="PTHR43245:SF24">
    <property type="entry name" value="DEHYDROGENASE"/>
    <property type="match status" value="1"/>
</dbReference>
<dbReference type="Gene3D" id="3.40.50.720">
    <property type="entry name" value="NAD(P)-binding Rossmann-like Domain"/>
    <property type="match status" value="1"/>
</dbReference>
<dbReference type="Pfam" id="PF01370">
    <property type="entry name" value="Epimerase"/>
    <property type="match status" value="1"/>
</dbReference>
<evidence type="ECO:0000313" key="2">
    <source>
        <dbReference type="EMBL" id="GEC20219.1"/>
    </source>
</evidence>
<comment type="caution">
    <text evidence="2">The sequence shown here is derived from an EMBL/GenBank/DDBJ whole genome shotgun (WGS) entry which is preliminary data.</text>
</comment>
<evidence type="ECO:0000313" key="3">
    <source>
        <dbReference type="Proteomes" id="UP000320338"/>
    </source>
</evidence>
<name>A0A4Y3WQY5_9PSEU</name>
<evidence type="ECO:0000259" key="1">
    <source>
        <dbReference type="Pfam" id="PF01370"/>
    </source>
</evidence>
<gene>
    <name evidence="2" type="ORF">PHY01_25020</name>
</gene>
<dbReference type="RefSeq" id="WP_141278735.1">
    <property type="nucleotide sequence ID" value="NZ_BAAARZ010000050.1"/>
</dbReference>
<dbReference type="InterPro" id="IPR001509">
    <property type="entry name" value="Epimerase_deHydtase"/>
</dbReference>
<dbReference type="AlphaFoldDB" id="A0A4Y3WQY5"/>
<sequence>MRIAVTGAGGFVGSAVVAAARARGWTVHPLTRREWDLTTGPLPDPPAVDAVVHAAAAVRDWGAPAPVWAANLHGTRHVAASFPGVRLVHVSTASVYDPYVPTVDAPESAGPAARHLTAYGASKAAAERLLAGRPETVVLRPHAVYGPGDPTLLPRVLAAVRGGTLVVAGDGSARHTLTAVATLARAALLGCTGPPGTYNVGDAEPVTLDAALRGLLAARGLDVTVRHLPVGAAWALAGAAEQVWRALRRPDPPRLTRYAVSQLGMERTLDLTAARTRLGLDPAPTSFAGAAGW</sequence>
<proteinExistence type="predicted"/>
<feature type="domain" description="NAD-dependent epimerase/dehydratase" evidence="1">
    <location>
        <begin position="3"/>
        <end position="201"/>
    </location>
</feature>
<dbReference type="Proteomes" id="UP000320338">
    <property type="component" value="Unassembled WGS sequence"/>
</dbReference>
<protein>
    <submittedName>
        <fullName evidence="2">NAD-dependent epimerase</fullName>
    </submittedName>
</protein>
<dbReference type="InterPro" id="IPR036291">
    <property type="entry name" value="NAD(P)-bd_dom_sf"/>
</dbReference>
<organism evidence="2 3">
    <name type="scientific">Pseudonocardia hydrocarbonoxydans</name>
    <dbReference type="NCBI Taxonomy" id="76726"/>
    <lineage>
        <taxon>Bacteria</taxon>
        <taxon>Bacillati</taxon>
        <taxon>Actinomycetota</taxon>
        <taxon>Actinomycetes</taxon>
        <taxon>Pseudonocardiales</taxon>
        <taxon>Pseudonocardiaceae</taxon>
        <taxon>Pseudonocardia</taxon>
    </lineage>
</organism>
<dbReference type="OrthoDB" id="3174087at2"/>
<accession>A0A4Y3WQY5</accession>